<dbReference type="EnsemblPlants" id="TraesCS3B02G062500.1">
    <property type="protein sequence ID" value="TraesCS3B02G062500.1"/>
    <property type="gene ID" value="TraesCS3B02G062500"/>
</dbReference>
<dbReference type="Gramene" id="TraesCAD_scaffold_041529_01G000200.1">
    <property type="protein sequence ID" value="TraesCAD_scaffold_041529_01G000200.1"/>
    <property type="gene ID" value="TraesCAD_scaffold_041529_01G000200"/>
</dbReference>
<dbReference type="Gramene" id="TraesCS3B02G062500.1">
    <property type="protein sequence ID" value="TraesCS3B02G062500.1"/>
    <property type="gene ID" value="TraesCS3B02G062500"/>
</dbReference>
<dbReference type="Gramene" id="TraesCS3B03G0139200.1">
    <property type="protein sequence ID" value="TraesCS3B03G0139200.1.CDS"/>
    <property type="gene ID" value="TraesCS3B03G0139200"/>
</dbReference>
<dbReference type="EnsemblPlants" id="TraesCSU02G184500.1">
    <property type="protein sequence ID" value="TraesCSU02G184500.1"/>
    <property type="gene ID" value="TraesCSU02G184500"/>
</dbReference>
<evidence type="ECO:0000313" key="2">
    <source>
        <dbReference type="EnsemblPlants" id="TraesCS3B02G062300.1"/>
    </source>
</evidence>
<dbReference type="SMR" id="A0A1D5WB45"/>
<dbReference type="EnsemblPlants" id="TraesCS3B02G062300.1">
    <property type="protein sequence ID" value="TraesCS3B02G062300.1"/>
    <property type="gene ID" value="TraesCS3B02G062300"/>
</dbReference>
<dbReference type="Gramene" id="TraesMAC3B03G01554790.1">
    <property type="protein sequence ID" value="TraesMAC3B03G01554790.1"/>
    <property type="gene ID" value="TraesMAC3B03G01554790"/>
</dbReference>
<dbReference type="Gramene" id="TraesJAG3B03G01563860.1">
    <property type="protein sequence ID" value="TraesJAG3B03G01563860.1"/>
    <property type="gene ID" value="TraesJAG3B03G01563860"/>
</dbReference>
<dbReference type="Proteomes" id="UP000019116">
    <property type="component" value="Chromosome 3B"/>
</dbReference>
<organism evidence="2">
    <name type="scientific">Triticum aestivum</name>
    <name type="common">Wheat</name>
    <dbReference type="NCBI Taxonomy" id="4565"/>
    <lineage>
        <taxon>Eukaryota</taxon>
        <taxon>Viridiplantae</taxon>
        <taxon>Streptophyta</taxon>
        <taxon>Embryophyta</taxon>
        <taxon>Tracheophyta</taxon>
        <taxon>Spermatophyta</taxon>
        <taxon>Magnoliopsida</taxon>
        <taxon>Liliopsida</taxon>
        <taxon>Poales</taxon>
        <taxon>Poaceae</taxon>
        <taxon>BOP clade</taxon>
        <taxon>Pooideae</taxon>
        <taxon>Triticodae</taxon>
        <taxon>Triticeae</taxon>
        <taxon>Triticinae</taxon>
        <taxon>Triticum</taxon>
    </lineage>
</organism>
<dbReference type="Gramene" id="TraesCS3B03G0139400.1">
    <property type="protein sequence ID" value="TraesCS3B03G0139400.1.CDS"/>
    <property type="gene ID" value="TraesCS3B03G0139400"/>
</dbReference>
<reference evidence="2" key="2">
    <citation type="submission" date="2018-10" db="UniProtKB">
        <authorList>
            <consortium name="EnsemblPlants"/>
        </authorList>
    </citation>
    <scope>IDENTIFICATION</scope>
</reference>
<sequence length="86" mass="8992">MRSFYKMLLLSLALVALLSSDLMIQATANGGGSLIPEDCRQTPVIPGPCNPKACLRNCQINVGPGAVGDCDAGGCRCTYCTASQRN</sequence>
<dbReference type="Gramene" id="TraesWEE_scaffold_022037_01G000200.1">
    <property type="protein sequence ID" value="TraesWEE_scaffold_022037_01G000200.1"/>
    <property type="gene ID" value="TraesWEE_scaffold_022037_01G000200"/>
</dbReference>
<dbReference type="Gramene" id="TraesCSU03G0264000.1">
    <property type="protein sequence ID" value="TraesCSU03G0264000.1.CDS"/>
    <property type="gene ID" value="TraesCSU03G0264000"/>
</dbReference>
<dbReference type="Gramene" id="TraesSTA3B03G01547750.1">
    <property type="protein sequence ID" value="TraesSTA3B03G01547750.1"/>
    <property type="gene ID" value="TraesSTA3B03G01547750"/>
</dbReference>
<dbReference type="OrthoDB" id="675223at2759"/>
<proteinExistence type="predicted"/>
<dbReference type="Gramene" id="TraesCS3B02G062100.1">
    <property type="protein sequence ID" value="TraesCS3B02G062100.1"/>
    <property type="gene ID" value="TraesCS3B02G062100"/>
</dbReference>
<dbReference type="Gramene" id="TraesCSU02G184500.1">
    <property type="protein sequence ID" value="TraesCSU02G184500.1"/>
    <property type="gene ID" value="TraesCSU02G184500"/>
</dbReference>
<reference evidence="2" key="1">
    <citation type="submission" date="2018-08" db="EMBL/GenBank/DDBJ databases">
        <authorList>
            <person name="Rossello M."/>
        </authorList>
    </citation>
    <scope>NUCLEOTIDE SEQUENCE [LARGE SCALE GENOMIC DNA]</scope>
    <source>
        <strain evidence="2">cv. Chinese Spring</strain>
    </source>
</reference>
<protein>
    <submittedName>
        <fullName evidence="2">Uncharacterized protein</fullName>
    </submittedName>
</protein>
<evidence type="ECO:0000256" key="1">
    <source>
        <dbReference type="SAM" id="SignalP"/>
    </source>
</evidence>
<name>A0A1D5WB45_WHEAT</name>
<keyword evidence="3" id="KW-1185">Reference proteome</keyword>
<feature type="chain" id="PRO_5043144163" evidence="1">
    <location>
        <begin position="21"/>
        <end position="86"/>
    </location>
</feature>
<feature type="signal peptide" evidence="1">
    <location>
        <begin position="1"/>
        <end position="20"/>
    </location>
</feature>
<dbReference type="Gramene" id="TraesPARA_EIv1.0_1033590.1">
    <property type="protein sequence ID" value="TraesPARA_EIv1.0_1033590.1.CDS"/>
    <property type="gene ID" value="TraesPARA_EIv1.0_1033590"/>
</dbReference>
<dbReference type="OMA" id="VNPGPCA"/>
<dbReference type="Gramene" id="TraesLAC3B03G01496920.1">
    <property type="protein sequence ID" value="TraesLAC3B03G01496920.1"/>
    <property type="gene ID" value="TraesLAC3B03G01496920"/>
</dbReference>
<dbReference type="EnsemblPlants" id="TraesCS3B02G062100.1">
    <property type="protein sequence ID" value="TraesCS3B02G062100.1"/>
    <property type="gene ID" value="TraesCS3B02G062100"/>
</dbReference>
<dbReference type="Gramene" id="TraesLDM3B03G01556030.1">
    <property type="protein sequence ID" value="TraesLDM3B03G01556030.1"/>
    <property type="gene ID" value="TraesLDM3B03G01556030"/>
</dbReference>
<dbReference type="Gramene" id="TraesROB_scaffold_695549_01G000100.1">
    <property type="protein sequence ID" value="TraesROB_scaffold_695549_01G000100.1"/>
    <property type="gene ID" value="TraesROB_scaffold_695549_01G000100"/>
</dbReference>
<keyword evidence="1" id="KW-0732">Signal</keyword>
<dbReference type="Gramene" id="TraesCLE_scaffold_131198_01G000100.1">
    <property type="protein sequence ID" value="TraesCLE_scaffold_131198_01G000100.1"/>
    <property type="gene ID" value="TraesCLE_scaffold_131198_01G000100"/>
</dbReference>
<dbReference type="Gramene" id="TraesCS3B03G0139000.1">
    <property type="protein sequence ID" value="TraesCS3B03G0139000.1.CDS"/>
    <property type="gene ID" value="TraesCS3B03G0139000"/>
</dbReference>
<dbReference type="Gramene" id="TraesCS3B02G062300.1">
    <property type="protein sequence ID" value="TraesCS3B02G062300.1"/>
    <property type="gene ID" value="TraesCS3B02G062300"/>
</dbReference>
<dbReference type="AlphaFoldDB" id="A0A1D5WB45"/>
<dbReference type="Proteomes" id="UP000019116">
    <property type="component" value="Chromosome Un"/>
</dbReference>
<accession>A0A1D5WB45</accession>
<evidence type="ECO:0000313" key="3">
    <source>
        <dbReference type="Proteomes" id="UP000019116"/>
    </source>
</evidence>
<dbReference type="Gramene" id="TraesSYM3B03G01578350.1">
    <property type="protein sequence ID" value="TraesSYM3B03G01578350.1"/>
    <property type="gene ID" value="TraesSYM3B03G01578350"/>
</dbReference>